<dbReference type="Pfam" id="PF12695">
    <property type="entry name" value="Abhydrolase_5"/>
    <property type="match status" value="1"/>
</dbReference>
<protein>
    <submittedName>
        <fullName evidence="2">Alpha/beta hydrolase</fullName>
    </submittedName>
</protein>
<gene>
    <name evidence="2" type="ORF">KDB89_04550</name>
</gene>
<dbReference type="InterPro" id="IPR029059">
    <property type="entry name" value="AB_hydrolase_5"/>
</dbReference>
<name>A0ABX8SMY6_9ACTN</name>
<keyword evidence="2" id="KW-0378">Hydrolase</keyword>
<evidence type="ECO:0000313" key="3">
    <source>
        <dbReference type="Proteomes" id="UP000824504"/>
    </source>
</evidence>
<dbReference type="GO" id="GO:0016787">
    <property type="term" value="F:hydrolase activity"/>
    <property type="evidence" value="ECO:0007669"/>
    <property type="project" value="UniProtKB-KW"/>
</dbReference>
<evidence type="ECO:0000313" key="2">
    <source>
        <dbReference type="EMBL" id="QXT63750.1"/>
    </source>
</evidence>
<proteinExistence type="predicted"/>
<organism evidence="2 3">
    <name type="scientific">Tessaracoccus palaemonis</name>
    <dbReference type="NCBI Taxonomy" id="2829499"/>
    <lineage>
        <taxon>Bacteria</taxon>
        <taxon>Bacillati</taxon>
        <taxon>Actinomycetota</taxon>
        <taxon>Actinomycetes</taxon>
        <taxon>Propionibacteriales</taxon>
        <taxon>Propionibacteriaceae</taxon>
        <taxon>Tessaracoccus</taxon>
    </lineage>
</organism>
<dbReference type="RefSeq" id="WP_219083677.1">
    <property type="nucleotide sequence ID" value="NZ_CP079216.1"/>
</dbReference>
<sequence>MKRFLKVVSLLIVGALIGFGIGWAWPILNREPLMVGQDAVVVAADEAEVSVSMVDACGKVLVIEPADVEARVALILYPGGLVRPQAYEWLGHALASRGVRTLIPEMPFDLAVLGKDRATQVSDELAGDLPVVIGGHSLGGAMAASYAAENPEALAGLVLLAAYPPDDDLSSTTLPVLSLYGEHDEVADLDTVLGAADSLPSSASFVEVTGSVHSFFGRYGPQSGDGVPTVSRADAEAAIAEAVGDFLDGIGI</sequence>
<dbReference type="Proteomes" id="UP000824504">
    <property type="component" value="Chromosome"/>
</dbReference>
<dbReference type="EMBL" id="CP079216">
    <property type="protein sequence ID" value="QXT63750.1"/>
    <property type="molecule type" value="Genomic_DNA"/>
</dbReference>
<keyword evidence="3" id="KW-1185">Reference proteome</keyword>
<feature type="domain" description="Alpha/beta hydrolase fold-5" evidence="1">
    <location>
        <begin position="73"/>
        <end position="233"/>
    </location>
</feature>
<reference evidence="2 3" key="1">
    <citation type="submission" date="2021-07" db="EMBL/GenBank/DDBJ databases">
        <title>complete genome sequencing of Tessaracoccus sp.J1M15.</title>
        <authorList>
            <person name="Bae J.-W."/>
            <person name="Kim D.-y."/>
        </authorList>
    </citation>
    <scope>NUCLEOTIDE SEQUENCE [LARGE SCALE GENOMIC DNA]</scope>
    <source>
        <strain evidence="2 3">J1M15</strain>
    </source>
</reference>
<accession>A0ABX8SMY6</accession>
<evidence type="ECO:0000259" key="1">
    <source>
        <dbReference type="Pfam" id="PF12695"/>
    </source>
</evidence>